<gene>
    <name evidence="1" type="ORF">AKJ49_01325</name>
</gene>
<proteinExistence type="predicted"/>
<accession>A0A133VFI4</accession>
<dbReference type="AlphaFoldDB" id="A0A133VFI4"/>
<comment type="caution">
    <text evidence="1">The sequence shown here is derived from an EMBL/GenBank/DDBJ whole genome shotgun (WGS) entry which is preliminary data.</text>
</comment>
<sequence length="346" mass="39547">MSEDNDSDKLLSQSKKLHDKLAPYATKGPVSRRREAAIRCLERYGSCDTLAEKLHVYNEEYGNAEGMATFDALSRLGFAVGSQEKKWYSFESYEWVIKQIFSYEDAPFLLIGGQLSSGKTSTSLLLAVRAVELGIKDKIGTNIKSVADQREYINRIDTWTDLEEWLETDGKKVYVFDEAKKQLTKRRAMSKSVLKFSNKGDLLRKYRTHMVLIAPLTEELDSQFHKKLTNVKVEKKSKKQAVFDIEGNHKLRNSIGANPLRFNNIPDAPINFDTYEVSEFEMDIDDDEGEDRRTIGDAVENALKNEAKKPPEDRKSLTWIANYLGCTQGYVSQRKSKLEAEGKIEW</sequence>
<reference evidence="1 2" key="1">
    <citation type="journal article" date="2016" name="Sci. Rep.">
        <title>Metabolic traits of an uncultured archaeal lineage -MSBL1- from brine pools of the Red Sea.</title>
        <authorList>
            <person name="Mwirichia R."/>
            <person name="Alam I."/>
            <person name="Rashid M."/>
            <person name="Vinu M."/>
            <person name="Ba-Alawi W."/>
            <person name="Anthony Kamau A."/>
            <person name="Kamanda Ngugi D."/>
            <person name="Goker M."/>
            <person name="Klenk H.P."/>
            <person name="Bajic V."/>
            <person name="Stingl U."/>
        </authorList>
    </citation>
    <scope>NUCLEOTIDE SEQUENCE [LARGE SCALE GENOMIC DNA]</scope>
    <source>
        <strain evidence="1">SCGC-AAA382A03</strain>
    </source>
</reference>
<name>A0A133VFI4_9EURY</name>
<organism evidence="1 2">
    <name type="scientific">candidate division MSBL1 archaeon SCGC-AAA382A03</name>
    <dbReference type="NCBI Taxonomy" id="1698278"/>
    <lineage>
        <taxon>Archaea</taxon>
        <taxon>Methanobacteriati</taxon>
        <taxon>Methanobacteriota</taxon>
        <taxon>candidate division MSBL1</taxon>
    </lineage>
</organism>
<dbReference type="Proteomes" id="UP000070549">
    <property type="component" value="Unassembled WGS sequence"/>
</dbReference>
<dbReference type="EMBL" id="LHYC01000030">
    <property type="protein sequence ID" value="KXB05191.1"/>
    <property type="molecule type" value="Genomic_DNA"/>
</dbReference>
<evidence type="ECO:0000313" key="2">
    <source>
        <dbReference type="Proteomes" id="UP000070549"/>
    </source>
</evidence>
<evidence type="ECO:0000313" key="1">
    <source>
        <dbReference type="EMBL" id="KXB05191.1"/>
    </source>
</evidence>
<protein>
    <submittedName>
        <fullName evidence="1">Uncharacterized protein</fullName>
    </submittedName>
</protein>
<keyword evidence="2" id="KW-1185">Reference proteome</keyword>